<organism evidence="2 3">
    <name type="scientific">Scylla paramamosain</name>
    <name type="common">Mud crab</name>
    <dbReference type="NCBI Taxonomy" id="85552"/>
    <lineage>
        <taxon>Eukaryota</taxon>
        <taxon>Metazoa</taxon>
        <taxon>Ecdysozoa</taxon>
        <taxon>Arthropoda</taxon>
        <taxon>Crustacea</taxon>
        <taxon>Multicrustacea</taxon>
        <taxon>Malacostraca</taxon>
        <taxon>Eumalacostraca</taxon>
        <taxon>Eucarida</taxon>
        <taxon>Decapoda</taxon>
        <taxon>Pleocyemata</taxon>
        <taxon>Brachyura</taxon>
        <taxon>Eubrachyura</taxon>
        <taxon>Portunoidea</taxon>
        <taxon>Portunidae</taxon>
        <taxon>Portuninae</taxon>
        <taxon>Scylla</taxon>
    </lineage>
</organism>
<reference evidence="2 3" key="1">
    <citation type="submission" date="2023-03" db="EMBL/GenBank/DDBJ databases">
        <title>High-quality genome of Scylla paramamosain provides insights in environmental adaptation.</title>
        <authorList>
            <person name="Zhang L."/>
        </authorList>
    </citation>
    <scope>NUCLEOTIDE SEQUENCE [LARGE SCALE GENOMIC DNA]</scope>
    <source>
        <strain evidence="2">LZ_2023a</strain>
        <tissue evidence="2">Muscle</tissue>
    </source>
</reference>
<dbReference type="AlphaFoldDB" id="A0AAW0V3A5"/>
<dbReference type="EMBL" id="JARAKH010000002">
    <property type="protein sequence ID" value="KAK8406812.1"/>
    <property type="molecule type" value="Genomic_DNA"/>
</dbReference>
<gene>
    <name evidence="2" type="ORF">O3P69_007398</name>
</gene>
<dbReference type="Proteomes" id="UP001487740">
    <property type="component" value="Unassembled WGS sequence"/>
</dbReference>
<feature type="region of interest" description="Disordered" evidence="1">
    <location>
        <begin position="146"/>
        <end position="202"/>
    </location>
</feature>
<comment type="caution">
    <text evidence="2">The sequence shown here is derived from an EMBL/GenBank/DDBJ whole genome shotgun (WGS) entry which is preliminary data.</text>
</comment>
<feature type="compositionally biased region" description="Basic and acidic residues" evidence="1">
    <location>
        <begin position="1"/>
        <end position="14"/>
    </location>
</feature>
<feature type="compositionally biased region" description="Basic and acidic residues" evidence="1">
    <location>
        <begin position="21"/>
        <end position="39"/>
    </location>
</feature>
<proteinExistence type="predicted"/>
<evidence type="ECO:0000313" key="3">
    <source>
        <dbReference type="Proteomes" id="UP001487740"/>
    </source>
</evidence>
<sequence>MGVKDARKEEKEWVRTAGGRGGERTGAKEPGKEMGEDCEKREEEEEERCFWSSLVAVCWCECVCLVHFFSSPTHVFRHLGDAAGCRDDAVHLGDAAGCRDDAIWGGVGQRSVSQKNNGFLPHHEAHACLWWSQGLHINSTTLDRHNARLSGDSSGHTQNKNTLSRPSPQVSCRRPLVSASLRSRHSHQREHHAPFPPSHSTP</sequence>
<feature type="region of interest" description="Disordered" evidence="1">
    <location>
        <begin position="1"/>
        <end position="39"/>
    </location>
</feature>
<evidence type="ECO:0000313" key="2">
    <source>
        <dbReference type="EMBL" id="KAK8406812.1"/>
    </source>
</evidence>
<evidence type="ECO:0000256" key="1">
    <source>
        <dbReference type="SAM" id="MobiDB-lite"/>
    </source>
</evidence>
<feature type="compositionally biased region" description="Polar residues" evidence="1">
    <location>
        <begin position="151"/>
        <end position="170"/>
    </location>
</feature>
<name>A0AAW0V3A5_SCYPA</name>
<keyword evidence="3" id="KW-1185">Reference proteome</keyword>
<protein>
    <submittedName>
        <fullName evidence="2">Uncharacterized protein</fullName>
    </submittedName>
</protein>
<accession>A0AAW0V3A5</accession>